<dbReference type="RefSeq" id="WP_087145392.1">
    <property type="nucleotide sequence ID" value="NZ_FUKI01000175.1"/>
</dbReference>
<evidence type="ECO:0000256" key="1">
    <source>
        <dbReference type="SAM" id="MobiDB-lite"/>
    </source>
</evidence>
<evidence type="ECO:0000313" key="2">
    <source>
        <dbReference type="EMBL" id="SJM96581.1"/>
    </source>
</evidence>
<gene>
    <name evidence="2" type="ORF">CRENPOLYSF1_940019</name>
</gene>
<protein>
    <submittedName>
        <fullName evidence="2">Uncharacterized protein</fullName>
    </submittedName>
</protein>
<organism evidence="2 3">
    <name type="scientific">Crenothrix polyspora</name>
    <dbReference type="NCBI Taxonomy" id="360316"/>
    <lineage>
        <taxon>Bacteria</taxon>
        <taxon>Pseudomonadati</taxon>
        <taxon>Pseudomonadota</taxon>
        <taxon>Gammaproteobacteria</taxon>
        <taxon>Methylococcales</taxon>
        <taxon>Crenotrichaceae</taxon>
        <taxon>Crenothrix</taxon>
    </lineage>
</organism>
<keyword evidence="3" id="KW-1185">Reference proteome</keyword>
<reference evidence="3" key="1">
    <citation type="submission" date="2017-02" db="EMBL/GenBank/DDBJ databases">
        <authorList>
            <person name="Daims H."/>
        </authorList>
    </citation>
    <scope>NUCLEOTIDE SEQUENCE [LARGE SCALE GENOMIC DNA]</scope>
</reference>
<feature type="compositionally biased region" description="Polar residues" evidence="1">
    <location>
        <begin position="125"/>
        <end position="141"/>
    </location>
</feature>
<sequence length="430" mass="48789">MKKGRKDVLGVCVLGMDDRSYRLISLFLKGPCEGFAQVVDDDIASVDLIDTHFSYSEKLIETSLSRIPQRSVIVLTTKKTERLVKDNVLYLDKPIKAEQMMEALDWANDYSKGRPRPKPFFDTPTVHTFSPATPARPQSISKPDASQPAALPQAIQTEVAPPYLNVKTHEREQQKLIDLDEQHKKAKYRSAINIEEHKFDDFIGTVPDVNLNDSTQRYQAAYVTKNYYQGYVQFAYQSSLSNGHTLQLNCTIWKPLIILPHAKEIWLDADDTLLKEMANVWLDSHDMSITPVQKDSLQKIIHLEKVQEMNAFLWKLALWTSKGRYPKALDVDNAVALKHWPDFTRYIVTPHALRISGLLLGRGPETMLEIAVLLNIELRYVYVFLSATHALGIAVQAKRQVDTIIKTTLPSTPPAKKGLLNSIISKLRGR</sequence>
<dbReference type="OrthoDB" id="3212305at2"/>
<evidence type="ECO:0000313" key="3">
    <source>
        <dbReference type="Proteomes" id="UP000195667"/>
    </source>
</evidence>
<dbReference type="Proteomes" id="UP000195667">
    <property type="component" value="Unassembled WGS sequence"/>
</dbReference>
<dbReference type="EMBL" id="FUKI01000175">
    <property type="protein sequence ID" value="SJM96581.1"/>
    <property type="molecule type" value="Genomic_DNA"/>
</dbReference>
<proteinExistence type="predicted"/>
<name>A0A1R4HKL6_9GAMM</name>
<feature type="region of interest" description="Disordered" evidence="1">
    <location>
        <begin position="121"/>
        <end position="146"/>
    </location>
</feature>
<dbReference type="AlphaFoldDB" id="A0A1R4HKL6"/>
<accession>A0A1R4HKL6</accession>